<accession>M5C4L6</accession>
<dbReference type="HOGENOM" id="CLU_068111_0_0_1"/>
<dbReference type="Proteomes" id="UP000012065">
    <property type="component" value="Unassembled WGS sequence"/>
</dbReference>
<evidence type="ECO:0000313" key="1">
    <source>
        <dbReference type="EMBL" id="CCO34264.1"/>
    </source>
</evidence>
<sequence length="234" mass="25953">MAQYSLGFSGMDEEMYIAGTQYFALSSQVYGFNQINGLIFPVNEACMPLSPTISIPGPGINIRICDIWLRITGSGALEWWGINSSRWEPVDLVSSYGDVFSTTGAASLLGSLRGMDLDCQFDLECNTGREHGPGLPEADREERFYSYGNPPTLESIHKWVEDGKQYRAPTVCPLKGCGKELRRPHALKDHLLFKFNIRVFQCGFDGCGKLFPTKTNSDRHMKDCKLGSGAVGNY</sequence>
<dbReference type="AlphaFoldDB" id="M5C4L6"/>
<evidence type="ECO:0008006" key="3">
    <source>
        <dbReference type="Google" id="ProtNLM"/>
    </source>
</evidence>
<reference evidence="1 2" key="1">
    <citation type="journal article" date="2013" name="J. Biotechnol.">
        <title>Establishment and interpretation of the genome sequence of the phytopathogenic fungus Rhizoctonia solani AG1-IB isolate 7/3/14.</title>
        <authorList>
            <person name="Wibberg D.W."/>
            <person name="Jelonek L.J."/>
            <person name="Rupp O.R."/>
            <person name="Hennig M.H."/>
            <person name="Eikmeyer F.E."/>
            <person name="Goesmann A.G."/>
            <person name="Hartmann A.H."/>
            <person name="Borriss R.B."/>
            <person name="Grosch R.G."/>
            <person name="Puehler A.P."/>
            <person name="Schlueter A.S."/>
        </authorList>
    </citation>
    <scope>NUCLEOTIDE SEQUENCE [LARGE SCALE GENOMIC DNA]</scope>
    <source>
        <strain evidence="2">AG1-IB / isolate 7/3/14</strain>
    </source>
</reference>
<dbReference type="EMBL" id="CAOJ01012832">
    <property type="protein sequence ID" value="CCO34264.1"/>
    <property type="molecule type" value="Genomic_DNA"/>
</dbReference>
<dbReference type="InterPro" id="IPR036236">
    <property type="entry name" value="Znf_C2H2_sf"/>
</dbReference>
<organism evidence="1 2">
    <name type="scientific">Thanatephorus cucumeris (strain AG1-IB / isolate 7/3/14)</name>
    <name type="common">Lettuce bottom rot fungus</name>
    <name type="synonym">Rhizoctonia solani</name>
    <dbReference type="NCBI Taxonomy" id="1108050"/>
    <lineage>
        <taxon>Eukaryota</taxon>
        <taxon>Fungi</taxon>
        <taxon>Dikarya</taxon>
        <taxon>Basidiomycota</taxon>
        <taxon>Agaricomycotina</taxon>
        <taxon>Agaricomycetes</taxon>
        <taxon>Cantharellales</taxon>
        <taxon>Ceratobasidiaceae</taxon>
        <taxon>Rhizoctonia</taxon>
        <taxon>Rhizoctonia solani AG-1</taxon>
    </lineage>
</organism>
<comment type="caution">
    <text evidence="1">The sequence shown here is derived from an EMBL/GenBank/DDBJ whole genome shotgun (WGS) entry which is preliminary data.</text>
</comment>
<protein>
    <recommendedName>
        <fullName evidence="3">C2H2-type domain-containing protein</fullName>
    </recommendedName>
</protein>
<dbReference type="SUPFAM" id="SSF57667">
    <property type="entry name" value="beta-beta-alpha zinc fingers"/>
    <property type="match status" value="1"/>
</dbReference>
<name>M5C4L6_THACB</name>
<evidence type="ECO:0000313" key="2">
    <source>
        <dbReference type="Proteomes" id="UP000012065"/>
    </source>
</evidence>
<proteinExistence type="predicted"/>
<dbReference type="Gene3D" id="3.30.160.60">
    <property type="entry name" value="Classic Zinc Finger"/>
    <property type="match status" value="1"/>
</dbReference>
<gene>
    <name evidence="1" type="ORF">BN14_08358</name>
</gene>